<dbReference type="EMBL" id="FMDM01000003">
    <property type="protein sequence ID" value="SCG46968.1"/>
    <property type="molecule type" value="Genomic_DNA"/>
</dbReference>
<gene>
    <name evidence="2" type="ORF">GA0070213_103299</name>
</gene>
<keyword evidence="3" id="KW-1185">Reference proteome</keyword>
<feature type="region of interest" description="Disordered" evidence="1">
    <location>
        <begin position="1"/>
        <end position="51"/>
    </location>
</feature>
<accession>A0A1C5HLX2</accession>
<evidence type="ECO:0000313" key="2">
    <source>
        <dbReference type="EMBL" id="SCG46968.1"/>
    </source>
</evidence>
<name>A0A1C5HLX2_9ACTN</name>
<reference evidence="3" key="1">
    <citation type="submission" date="2016-06" db="EMBL/GenBank/DDBJ databases">
        <authorList>
            <person name="Varghese N."/>
            <person name="Submissions Spin"/>
        </authorList>
    </citation>
    <scope>NUCLEOTIDE SEQUENCE [LARGE SCALE GENOMIC DNA]</scope>
    <source>
        <strain evidence="3">DSM 45647</strain>
    </source>
</reference>
<dbReference type="Proteomes" id="UP000199360">
    <property type="component" value="Unassembled WGS sequence"/>
</dbReference>
<dbReference type="RefSeq" id="WP_175441244.1">
    <property type="nucleotide sequence ID" value="NZ_FMDM01000003.1"/>
</dbReference>
<organism evidence="2 3">
    <name type="scientific">Micromonospora humi</name>
    <dbReference type="NCBI Taxonomy" id="745366"/>
    <lineage>
        <taxon>Bacteria</taxon>
        <taxon>Bacillati</taxon>
        <taxon>Actinomycetota</taxon>
        <taxon>Actinomycetes</taxon>
        <taxon>Micromonosporales</taxon>
        <taxon>Micromonosporaceae</taxon>
        <taxon>Micromonospora</taxon>
    </lineage>
</organism>
<dbReference type="AlphaFoldDB" id="A0A1C5HLX2"/>
<sequence length="51" mass="5272">MTTSTNATATGWAGPGFSATTPQGWIGPTRGWAGPTRGWVGPTRGWLGPTR</sequence>
<evidence type="ECO:0000313" key="3">
    <source>
        <dbReference type="Proteomes" id="UP000199360"/>
    </source>
</evidence>
<proteinExistence type="predicted"/>
<evidence type="ECO:0000256" key="1">
    <source>
        <dbReference type="SAM" id="MobiDB-lite"/>
    </source>
</evidence>
<protein>
    <submittedName>
        <fullName evidence="2">Uncharacterized protein</fullName>
    </submittedName>
</protein>